<dbReference type="Pfam" id="PF01693">
    <property type="entry name" value="Cauli_VI"/>
    <property type="match status" value="1"/>
</dbReference>
<dbReference type="EMBL" id="CP024963">
    <property type="protein sequence ID" value="ATZ17574.1"/>
    <property type="molecule type" value="Genomic_DNA"/>
</dbReference>
<dbReference type="EC" id="3.1.26.4" evidence="4"/>
<name>A0A2K8NUY0_9MOLU</name>
<evidence type="ECO:0000313" key="12">
    <source>
        <dbReference type="Proteomes" id="UP000232063"/>
    </source>
</evidence>
<feature type="domain" description="RNase H type-1" evidence="10">
    <location>
        <begin position="70"/>
        <end position="207"/>
    </location>
</feature>
<organism evidence="11 12">
    <name type="scientific">Williamsoniiplasma luminosum</name>
    <dbReference type="NCBI Taxonomy" id="214888"/>
    <lineage>
        <taxon>Bacteria</taxon>
        <taxon>Bacillati</taxon>
        <taxon>Mycoplasmatota</taxon>
        <taxon>Mollicutes</taxon>
        <taxon>Entomoplasmatales</taxon>
        <taxon>Williamsoniiplasma</taxon>
    </lineage>
</organism>
<gene>
    <name evidence="11" type="primary">rnhA</name>
    <name evidence="11" type="ORF">ELUMI_v1c08530</name>
</gene>
<accession>A0A2K8NUY0</accession>
<evidence type="ECO:0000256" key="7">
    <source>
        <dbReference type="ARBA" id="ARBA00022759"/>
    </source>
</evidence>
<evidence type="ECO:0000256" key="2">
    <source>
        <dbReference type="ARBA" id="ARBA00001946"/>
    </source>
</evidence>
<reference evidence="11 12" key="1">
    <citation type="submission" date="2017-11" db="EMBL/GenBank/DDBJ databases">
        <title>Genome sequence of Entomoplasma luminosum PIMN-1 (ATCC 49195).</title>
        <authorList>
            <person name="Lo W.-S."/>
            <person name="Gasparich G.E."/>
            <person name="Kuo C.-H."/>
        </authorList>
    </citation>
    <scope>NUCLEOTIDE SEQUENCE [LARGE SCALE GENOMIC DNA]</scope>
    <source>
        <strain evidence="11 12">PIMN-1</strain>
    </source>
</reference>
<keyword evidence="8" id="KW-0378">Hydrolase</keyword>
<evidence type="ECO:0000256" key="4">
    <source>
        <dbReference type="ARBA" id="ARBA00012180"/>
    </source>
</evidence>
<keyword evidence="6" id="KW-0479">Metal-binding</keyword>
<keyword evidence="12" id="KW-1185">Reference proteome</keyword>
<dbReference type="RefSeq" id="WP_025734774.1">
    <property type="nucleotide sequence ID" value="NZ_CP024963.1"/>
</dbReference>
<dbReference type="FunFam" id="3.40.970.10:FF:000001">
    <property type="entry name" value="Ribonuclease H1"/>
    <property type="match status" value="1"/>
</dbReference>
<dbReference type="InterPro" id="IPR012337">
    <property type="entry name" value="RNaseH-like_sf"/>
</dbReference>
<dbReference type="Pfam" id="PF00075">
    <property type="entry name" value="RNase_H"/>
    <property type="match status" value="1"/>
</dbReference>
<evidence type="ECO:0000256" key="9">
    <source>
        <dbReference type="ARBA" id="ARBA00022842"/>
    </source>
</evidence>
<dbReference type="PANTHER" id="PTHR10642:SF26">
    <property type="entry name" value="RIBONUCLEASE H1"/>
    <property type="match status" value="1"/>
</dbReference>
<dbReference type="GO" id="GO:0046872">
    <property type="term" value="F:metal ion binding"/>
    <property type="evidence" value="ECO:0007669"/>
    <property type="project" value="UniProtKB-KW"/>
</dbReference>
<evidence type="ECO:0000256" key="6">
    <source>
        <dbReference type="ARBA" id="ARBA00022723"/>
    </source>
</evidence>
<dbReference type="InterPro" id="IPR050092">
    <property type="entry name" value="RNase_H"/>
</dbReference>
<evidence type="ECO:0000256" key="3">
    <source>
        <dbReference type="ARBA" id="ARBA00005300"/>
    </source>
</evidence>
<dbReference type="PANTHER" id="PTHR10642">
    <property type="entry name" value="RIBONUCLEASE H1"/>
    <property type="match status" value="1"/>
</dbReference>
<dbReference type="GO" id="GO:0003676">
    <property type="term" value="F:nucleic acid binding"/>
    <property type="evidence" value="ECO:0007669"/>
    <property type="project" value="InterPro"/>
</dbReference>
<dbReference type="SUPFAM" id="SSF53098">
    <property type="entry name" value="Ribonuclease H-like"/>
    <property type="match status" value="1"/>
</dbReference>
<evidence type="ECO:0000259" key="10">
    <source>
        <dbReference type="PROSITE" id="PS50879"/>
    </source>
</evidence>
<dbReference type="CDD" id="cd09277">
    <property type="entry name" value="RNase_HI_bacteria_like"/>
    <property type="match status" value="1"/>
</dbReference>
<sequence>MGKKFYAVKAGRKTGVFEDWDEVQNYISGYKNAVFKSFKTPQEAWDFMKNKPSMTPEKPIISKNFEMIENADCALAYTDGSFDPLTNTYSYGTVILWKDKVIKMSQRFDNQIIVALRNVAGELEGAKRAMKFAQSNKIKELIIHHDYVGVAKWSLGQWKANLPYTQEYVAFAQNIQKDVKLNFVWVKGHSGDHYNELADQLAGQATLKEYRKVN</sequence>
<dbReference type="KEGG" id="elj:ELUMI_v1c08530"/>
<evidence type="ECO:0000313" key="11">
    <source>
        <dbReference type="EMBL" id="ATZ17574.1"/>
    </source>
</evidence>
<dbReference type="InterPro" id="IPR011320">
    <property type="entry name" value="RNase_H1_N"/>
</dbReference>
<keyword evidence="5" id="KW-0540">Nuclease</keyword>
<keyword evidence="7" id="KW-0255">Endonuclease</keyword>
<dbReference type="OrthoDB" id="9811552at2"/>
<dbReference type="GO" id="GO:0004523">
    <property type="term" value="F:RNA-DNA hybrid ribonuclease activity"/>
    <property type="evidence" value="ECO:0007669"/>
    <property type="project" value="UniProtKB-EC"/>
</dbReference>
<evidence type="ECO:0000256" key="1">
    <source>
        <dbReference type="ARBA" id="ARBA00000077"/>
    </source>
</evidence>
<dbReference type="InterPro" id="IPR009027">
    <property type="entry name" value="Ribosomal_bL9/RNase_H1_N"/>
</dbReference>
<dbReference type="InterPro" id="IPR037056">
    <property type="entry name" value="RNase_H1_N_sf"/>
</dbReference>
<dbReference type="Gene3D" id="3.30.420.10">
    <property type="entry name" value="Ribonuclease H-like superfamily/Ribonuclease H"/>
    <property type="match status" value="1"/>
</dbReference>
<comment type="catalytic activity">
    <reaction evidence="1">
        <text>Endonucleolytic cleavage to 5'-phosphomonoester.</text>
        <dbReference type="EC" id="3.1.26.4"/>
    </reaction>
</comment>
<dbReference type="InterPro" id="IPR036397">
    <property type="entry name" value="RNaseH_sf"/>
</dbReference>
<dbReference type="Gene3D" id="3.40.970.10">
    <property type="entry name" value="Ribonuclease H1, N-terminal domain"/>
    <property type="match status" value="1"/>
</dbReference>
<comment type="cofactor">
    <cofactor evidence="2">
        <name>Mg(2+)</name>
        <dbReference type="ChEBI" id="CHEBI:18420"/>
    </cofactor>
</comment>
<dbReference type="Proteomes" id="UP000232063">
    <property type="component" value="Chromosome"/>
</dbReference>
<dbReference type="SUPFAM" id="SSF55658">
    <property type="entry name" value="L9 N-domain-like"/>
    <property type="match status" value="1"/>
</dbReference>
<dbReference type="AlphaFoldDB" id="A0A2K8NUY0"/>
<dbReference type="InterPro" id="IPR002156">
    <property type="entry name" value="RNaseH_domain"/>
</dbReference>
<evidence type="ECO:0000256" key="5">
    <source>
        <dbReference type="ARBA" id="ARBA00022722"/>
    </source>
</evidence>
<protein>
    <recommendedName>
        <fullName evidence="4">ribonuclease H</fullName>
        <ecNumber evidence="4">3.1.26.4</ecNumber>
    </recommendedName>
</protein>
<dbReference type="GO" id="GO:0043137">
    <property type="term" value="P:DNA replication, removal of RNA primer"/>
    <property type="evidence" value="ECO:0007669"/>
    <property type="project" value="TreeGrafter"/>
</dbReference>
<evidence type="ECO:0000256" key="8">
    <source>
        <dbReference type="ARBA" id="ARBA00022801"/>
    </source>
</evidence>
<keyword evidence="9" id="KW-0460">Magnesium</keyword>
<comment type="similarity">
    <text evidence="3">Belongs to the RNase H family.</text>
</comment>
<dbReference type="PROSITE" id="PS50879">
    <property type="entry name" value="RNASE_H_1"/>
    <property type="match status" value="1"/>
</dbReference>
<proteinExistence type="inferred from homology"/>